<evidence type="ECO:0000256" key="1">
    <source>
        <dbReference type="ARBA" id="ARBA00004370"/>
    </source>
</evidence>
<dbReference type="STRING" id="715226.ABI_37320"/>
<evidence type="ECO:0000256" key="3">
    <source>
        <dbReference type="ARBA" id="ARBA00022989"/>
    </source>
</evidence>
<feature type="transmembrane region" description="Helical" evidence="5">
    <location>
        <begin position="56"/>
        <end position="77"/>
    </location>
</feature>
<comment type="subcellular location">
    <subcellularLocation>
        <location evidence="1">Membrane</location>
    </subcellularLocation>
</comment>
<dbReference type="GO" id="GO:0016020">
    <property type="term" value="C:membrane"/>
    <property type="evidence" value="ECO:0007669"/>
    <property type="project" value="UniProtKB-SubCell"/>
</dbReference>
<dbReference type="SUPFAM" id="SSF161084">
    <property type="entry name" value="MAPEG domain-like"/>
    <property type="match status" value="1"/>
</dbReference>
<evidence type="ECO:0000256" key="5">
    <source>
        <dbReference type="SAM" id="Phobius"/>
    </source>
</evidence>
<gene>
    <name evidence="6" type="ORF">ABI_37320</name>
</gene>
<dbReference type="Proteomes" id="UP000006512">
    <property type="component" value="Unassembled WGS sequence"/>
</dbReference>
<dbReference type="HOGENOM" id="CLU_110778_1_0_5"/>
<proteinExistence type="predicted"/>
<evidence type="ECO:0000256" key="4">
    <source>
        <dbReference type="ARBA" id="ARBA00023136"/>
    </source>
</evidence>
<dbReference type="Pfam" id="PF01124">
    <property type="entry name" value="MAPEG"/>
    <property type="match status" value="1"/>
</dbReference>
<accession>F4QR63</accession>
<dbReference type="PANTHER" id="PTHR35371:SF1">
    <property type="entry name" value="BLR7753 PROTEIN"/>
    <property type="match status" value="1"/>
</dbReference>
<evidence type="ECO:0000313" key="7">
    <source>
        <dbReference type="Proteomes" id="UP000006512"/>
    </source>
</evidence>
<dbReference type="eggNOG" id="COG3686">
    <property type="taxonomic scope" value="Bacteria"/>
</dbReference>
<reference evidence="7" key="1">
    <citation type="submission" date="2011-03" db="EMBL/GenBank/DDBJ databases">
        <title>Draft genome sequence of Brevundimonas diminuta.</title>
        <authorList>
            <person name="Brown P.J.B."/>
            <person name="Buechlein A."/>
            <person name="Hemmerich C."/>
            <person name="Brun Y.V."/>
        </authorList>
    </citation>
    <scope>NUCLEOTIDE SEQUENCE [LARGE SCALE GENOMIC DNA]</scope>
    <source>
        <strain evidence="7">C19</strain>
    </source>
</reference>
<keyword evidence="4 5" id="KW-0472">Membrane</keyword>
<evidence type="ECO:0000313" key="6">
    <source>
        <dbReference type="EMBL" id="EGF90700.1"/>
    </source>
</evidence>
<feature type="transmembrane region" description="Helical" evidence="5">
    <location>
        <begin position="112"/>
        <end position="131"/>
    </location>
</feature>
<dbReference type="InterPro" id="IPR023352">
    <property type="entry name" value="MAPEG-like_dom_sf"/>
</dbReference>
<dbReference type="InterPro" id="IPR001129">
    <property type="entry name" value="Membr-assoc_MAPEG"/>
</dbReference>
<keyword evidence="3 5" id="KW-1133">Transmembrane helix</keyword>
<dbReference type="PANTHER" id="PTHR35371">
    <property type="entry name" value="INNER MEMBRANE PROTEIN"/>
    <property type="match status" value="1"/>
</dbReference>
<dbReference type="RefSeq" id="WP_006274511.1">
    <property type="nucleotide sequence ID" value="NZ_GL883079.1"/>
</dbReference>
<evidence type="ECO:0000256" key="2">
    <source>
        <dbReference type="ARBA" id="ARBA00022692"/>
    </source>
</evidence>
<protein>
    <submittedName>
        <fullName evidence="6">Inner membrane protein</fullName>
    </submittedName>
</protein>
<dbReference type="AlphaFoldDB" id="F4QR63"/>
<sequence>MTQELWVAVWAGLVGLITLLAAPVTAFTTPGYPKWNAGPRDTPFELPAITGRLQRAFANFMETYVVFVVIAVCLNFSAKSDLISTWGSHIYLVGRVAYVPLYALGVKGIRSLAWAFSLLGLLMCFYTLFFGQAL</sequence>
<feature type="transmembrane region" description="Helical" evidence="5">
    <location>
        <begin position="89"/>
        <end position="106"/>
    </location>
</feature>
<name>F4QR63_9CAUL</name>
<dbReference type="Gene3D" id="1.20.120.550">
    <property type="entry name" value="Membrane associated eicosanoid/glutathione metabolism-like domain"/>
    <property type="match status" value="1"/>
</dbReference>
<dbReference type="EMBL" id="GL883079">
    <property type="protein sequence ID" value="EGF90700.1"/>
    <property type="molecule type" value="Genomic_DNA"/>
</dbReference>
<dbReference type="OrthoDB" id="7743618at2"/>
<keyword evidence="7" id="KW-1185">Reference proteome</keyword>
<keyword evidence="2 5" id="KW-0812">Transmembrane</keyword>
<organism evidence="6 7">
    <name type="scientific">Asticcacaulis biprosthecium C19</name>
    <dbReference type="NCBI Taxonomy" id="715226"/>
    <lineage>
        <taxon>Bacteria</taxon>
        <taxon>Pseudomonadati</taxon>
        <taxon>Pseudomonadota</taxon>
        <taxon>Alphaproteobacteria</taxon>
        <taxon>Caulobacterales</taxon>
        <taxon>Caulobacteraceae</taxon>
        <taxon>Asticcacaulis</taxon>
    </lineage>
</organism>